<dbReference type="Pfam" id="PF03167">
    <property type="entry name" value="UDG"/>
    <property type="match status" value="1"/>
</dbReference>
<proteinExistence type="predicted"/>
<protein>
    <submittedName>
        <fullName evidence="2">DNA-deoxyinosine glycosylase</fullName>
        <ecNumber evidence="2">3.2.2.15</ecNumber>
    </submittedName>
</protein>
<evidence type="ECO:0000259" key="1">
    <source>
        <dbReference type="SMART" id="SM00986"/>
    </source>
</evidence>
<dbReference type="SUPFAM" id="SSF52141">
    <property type="entry name" value="Uracil-DNA glycosylase-like"/>
    <property type="match status" value="1"/>
</dbReference>
<dbReference type="SMART" id="SM00987">
    <property type="entry name" value="UreE_C"/>
    <property type="match status" value="1"/>
</dbReference>
<evidence type="ECO:0000313" key="3">
    <source>
        <dbReference type="Proteomes" id="UP000824150"/>
    </source>
</evidence>
<dbReference type="InterPro" id="IPR005122">
    <property type="entry name" value="Uracil-DNA_glycosylase-like"/>
</dbReference>
<dbReference type="InterPro" id="IPR026353">
    <property type="entry name" value="Hypoxan-DNA_Glyclase"/>
</dbReference>
<reference evidence="2" key="2">
    <citation type="submission" date="2021-04" db="EMBL/GenBank/DDBJ databases">
        <authorList>
            <person name="Gilroy R."/>
        </authorList>
    </citation>
    <scope>NUCLEOTIDE SEQUENCE</scope>
    <source>
        <strain evidence="2">687</strain>
    </source>
</reference>
<evidence type="ECO:0000313" key="2">
    <source>
        <dbReference type="EMBL" id="MBU3827220.1"/>
    </source>
</evidence>
<keyword evidence="2" id="KW-0378">Hydrolase</keyword>
<gene>
    <name evidence="2" type="ORF">IAA31_07000</name>
</gene>
<dbReference type="CDD" id="cd10032">
    <property type="entry name" value="UDG-F6_HDG"/>
    <property type="match status" value="1"/>
</dbReference>
<dbReference type="Proteomes" id="UP000824150">
    <property type="component" value="Unassembled WGS sequence"/>
</dbReference>
<feature type="domain" description="Uracil-DNA glycosylase-like" evidence="1">
    <location>
        <begin position="11"/>
        <end position="154"/>
    </location>
</feature>
<accession>A0A9E2KPM3</accession>
<dbReference type="SMART" id="SM00986">
    <property type="entry name" value="UDG"/>
    <property type="match status" value="1"/>
</dbReference>
<sequence length="164" mass="18295">MTEHLRLQALPPFIPPQARILLLGSMPSEASLKEGFFYAHPRNRFWPIIGKLSGLTLDTLEQKKAALSALKIGLYDVILSCERQGSLDSAIRAVEPANIQALIQDHPTLKRIVLNGALAKKLFVKYNNDIKLECCFMPSTSPANAQYSFVRLYECYAQVLSCSN</sequence>
<dbReference type="InterPro" id="IPR036895">
    <property type="entry name" value="Uracil-DNA_glycosylase-like_sf"/>
</dbReference>
<dbReference type="GO" id="GO:0033958">
    <property type="term" value="F:DNA-deoxyinosine glycosylase activity"/>
    <property type="evidence" value="ECO:0007669"/>
    <property type="project" value="UniProtKB-EC"/>
</dbReference>
<name>A0A9E2KPM3_9GAMM</name>
<reference evidence="2" key="1">
    <citation type="journal article" date="2021" name="PeerJ">
        <title>Extensive microbial diversity within the chicken gut microbiome revealed by metagenomics and culture.</title>
        <authorList>
            <person name="Gilroy R."/>
            <person name="Ravi A."/>
            <person name="Getino M."/>
            <person name="Pursley I."/>
            <person name="Horton D.L."/>
            <person name="Alikhan N.F."/>
            <person name="Baker D."/>
            <person name="Gharbi K."/>
            <person name="Hall N."/>
            <person name="Watson M."/>
            <person name="Adriaenssens E.M."/>
            <person name="Foster-Nyarko E."/>
            <person name="Jarju S."/>
            <person name="Secka A."/>
            <person name="Antonio M."/>
            <person name="Oren A."/>
            <person name="Chaudhuri R.R."/>
            <person name="La Ragione R."/>
            <person name="Hildebrand F."/>
            <person name="Pallen M.J."/>
        </authorList>
    </citation>
    <scope>NUCLEOTIDE SEQUENCE</scope>
    <source>
        <strain evidence="2">687</strain>
    </source>
</reference>
<dbReference type="EMBL" id="JAHLFG010000076">
    <property type="protein sequence ID" value="MBU3827220.1"/>
    <property type="molecule type" value="Genomic_DNA"/>
</dbReference>
<keyword evidence="2" id="KW-0326">Glycosidase</keyword>
<dbReference type="Gene3D" id="3.40.470.10">
    <property type="entry name" value="Uracil-DNA glycosylase-like domain"/>
    <property type="match status" value="1"/>
</dbReference>
<dbReference type="NCBIfam" id="TIGR04274">
    <property type="entry name" value="hypoxanDNAglyco"/>
    <property type="match status" value="1"/>
</dbReference>
<dbReference type="AlphaFoldDB" id="A0A9E2KPM3"/>
<dbReference type="EC" id="3.2.2.15" evidence="2"/>
<comment type="caution">
    <text evidence="2">The sequence shown here is derived from an EMBL/GenBank/DDBJ whole genome shotgun (WGS) entry which is preliminary data.</text>
</comment>
<organism evidence="2 3">
    <name type="scientific">Candidatus Anaerobiospirillum merdipullorum</name>
    <dbReference type="NCBI Taxonomy" id="2838450"/>
    <lineage>
        <taxon>Bacteria</taxon>
        <taxon>Pseudomonadati</taxon>
        <taxon>Pseudomonadota</taxon>
        <taxon>Gammaproteobacteria</taxon>
        <taxon>Aeromonadales</taxon>
        <taxon>Succinivibrionaceae</taxon>
        <taxon>Anaerobiospirillum</taxon>
    </lineage>
</organism>